<keyword evidence="4" id="KW-1185">Reference proteome</keyword>
<dbReference type="Pfam" id="PF00004">
    <property type="entry name" value="AAA"/>
    <property type="match status" value="1"/>
</dbReference>
<dbReference type="SUPFAM" id="SSF52540">
    <property type="entry name" value="P-loop containing nucleoside triphosphate hydrolases"/>
    <property type="match status" value="1"/>
</dbReference>
<accession>A0A482XQE7</accession>
<dbReference type="AlphaFoldDB" id="A0A482XQE7"/>
<evidence type="ECO:0000313" key="4">
    <source>
        <dbReference type="Proteomes" id="UP000291343"/>
    </source>
</evidence>
<dbReference type="Proteomes" id="UP000291343">
    <property type="component" value="Unassembled WGS sequence"/>
</dbReference>
<name>A0A482XQE7_LAOST</name>
<evidence type="ECO:0000259" key="2">
    <source>
        <dbReference type="Pfam" id="PF00004"/>
    </source>
</evidence>
<dbReference type="InterPro" id="IPR027417">
    <property type="entry name" value="P-loop_NTPase"/>
</dbReference>
<dbReference type="FunCoup" id="A0A482XQE7">
    <property type="interactions" value="10"/>
</dbReference>
<sequence length="818" mass="94159">MSHGTYNRLWSQTQVTLDDATRIDVDQQSAKPIKDKKLAHNIVSDLYIKYVSAVNRLDQCYDQIVQPQKRMLIRKLLDTSIGRFLELKHELVNLELSEFCYCDNALTEQKILPMEAEVKVPTYYKREREEELQKRKKFMDDVLKKLGFFEQEDVGIVMTEYQAIRLIQTHERARQGRLRSQFMKEIRLLKEKKMEPSTADKEGEGGRQAAMKIQKIWRGYITRRKIRKRVIDEMLLIGMLPPVSQSLEETKRAEEVKEFRRIQQIEYQNDFEKALVEEKEEIRKHKGGQMTEDIRDEVRNWFMSYKNQTGKFPDFPSEEAGGSALIFSRTVTESEISKSTAPSSKESKGKEKKGKKGSKDKDDAKKKKSEEDEDPGFKMGPSNFLADLMVASSEYEEIWRFKDESNNPAQKHYVNMIQTQKTLEIEAELRKIVDDQLRVELELLQAALDRDRAKKGKKSKKGAKKKKGRRSGKKGKKKKEKDLTPDRTLESLFEELITNGIIKKYPETLLSAFKGETSYAAYDLRLQGKDPQPALGDIRQVILEYCILPLGSKFVHQSAPLVRSVLIVGPKGSGKDMLVHAVCSEAGAVLFDLTASNIVGKYPGKSGLIMLVHLVSKVSRLLQPSVIYMDGAEKPFLKKVPKTDKTDPKRLKKDLPKLLKSISLEDQVLMLGVSHCPWECDQKSLTQAYQKIIMIPKPDYASLNFIWTELLFQYSGISRQFDIGALTKLSDGYTLGTILKVVKEVMTCKRVLQLRIQPLTHAEIINVLSRYEPIYKEEEEAFMQFYSKTPIGRRKARALEIEAEKQLMSKDQQVKKKK</sequence>
<dbReference type="InterPro" id="IPR052267">
    <property type="entry name" value="N-DRC_Component"/>
</dbReference>
<organism evidence="3 4">
    <name type="scientific">Laodelphax striatellus</name>
    <name type="common">Small brown planthopper</name>
    <name type="synonym">Delphax striatella</name>
    <dbReference type="NCBI Taxonomy" id="195883"/>
    <lineage>
        <taxon>Eukaryota</taxon>
        <taxon>Metazoa</taxon>
        <taxon>Ecdysozoa</taxon>
        <taxon>Arthropoda</taxon>
        <taxon>Hexapoda</taxon>
        <taxon>Insecta</taxon>
        <taxon>Pterygota</taxon>
        <taxon>Neoptera</taxon>
        <taxon>Paraneoptera</taxon>
        <taxon>Hemiptera</taxon>
        <taxon>Auchenorrhyncha</taxon>
        <taxon>Fulgoroidea</taxon>
        <taxon>Delphacidae</taxon>
        <taxon>Criomorphinae</taxon>
        <taxon>Laodelphax</taxon>
    </lineage>
</organism>
<feature type="compositionally biased region" description="Polar residues" evidence="1">
    <location>
        <begin position="332"/>
        <end position="342"/>
    </location>
</feature>
<dbReference type="GO" id="GO:0005524">
    <property type="term" value="F:ATP binding"/>
    <property type="evidence" value="ECO:0007669"/>
    <property type="project" value="InterPro"/>
</dbReference>
<evidence type="ECO:0000313" key="3">
    <source>
        <dbReference type="EMBL" id="RZF48213.1"/>
    </source>
</evidence>
<dbReference type="InterPro" id="IPR000048">
    <property type="entry name" value="IQ_motif_EF-hand-BS"/>
</dbReference>
<dbReference type="InterPro" id="IPR003959">
    <property type="entry name" value="ATPase_AAA_core"/>
</dbReference>
<protein>
    <recommendedName>
        <fullName evidence="2">ATPase AAA-type core domain-containing protein</fullName>
    </recommendedName>
</protein>
<evidence type="ECO:0000256" key="1">
    <source>
        <dbReference type="SAM" id="MobiDB-lite"/>
    </source>
</evidence>
<dbReference type="PANTHER" id="PTHR14690:SF0">
    <property type="entry name" value="IQ MOTIF CONTAINING WITH AAA DOMAIN 1"/>
    <property type="match status" value="1"/>
</dbReference>
<dbReference type="SMR" id="A0A482XQE7"/>
<comment type="caution">
    <text evidence="3">The sequence shown here is derived from an EMBL/GenBank/DDBJ whole genome shotgun (WGS) entry which is preliminary data.</text>
</comment>
<dbReference type="OrthoDB" id="3046016at2759"/>
<dbReference type="InParanoid" id="A0A482XQE7"/>
<feature type="domain" description="ATPase AAA-type core" evidence="2">
    <location>
        <begin position="565"/>
        <end position="695"/>
    </location>
</feature>
<dbReference type="Pfam" id="PF00612">
    <property type="entry name" value="IQ"/>
    <property type="match status" value="1"/>
</dbReference>
<reference evidence="3 4" key="1">
    <citation type="journal article" date="2017" name="Gigascience">
        <title>Genome sequence of the small brown planthopper, Laodelphax striatellus.</title>
        <authorList>
            <person name="Zhu J."/>
            <person name="Jiang F."/>
            <person name="Wang X."/>
            <person name="Yang P."/>
            <person name="Bao Y."/>
            <person name="Zhao W."/>
            <person name="Wang W."/>
            <person name="Lu H."/>
            <person name="Wang Q."/>
            <person name="Cui N."/>
            <person name="Li J."/>
            <person name="Chen X."/>
            <person name="Luo L."/>
            <person name="Yu J."/>
            <person name="Kang L."/>
            <person name="Cui F."/>
        </authorList>
    </citation>
    <scope>NUCLEOTIDE SEQUENCE [LARGE SCALE GENOMIC DNA]</scope>
    <source>
        <strain evidence="3">Lst14</strain>
    </source>
</reference>
<dbReference type="STRING" id="195883.A0A482XQE7"/>
<dbReference type="EMBL" id="QKKF02002619">
    <property type="protein sequence ID" value="RZF48213.1"/>
    <property type="molecule type" value="Genomic_DNA"/>
</dbReference>
<gene>
    <name evidence="3" type="ORF">LSTR_LSTR006180</name>
</gene>
<proteinExistence type="predicted"/>
<dbReference type="CDD" id="cd23767">
    <property type="entry name" value="IQCD"/>
    <property type="match status" value="1"/>
</dbReference>
<feature type="compositionally biased region" description="Basic residues" evidence="1">
    <location>
        <begin position="453"/>
        <end position="479"/>
    </location>
</feature>
<dbReference type="PROSITE" id="PS50096">
    <property type="entry name" value="IQ"/>
    <property type="match status" value="1"/>
</dbReference>
<dbReference type="Gene3D" id="1.10.8.60">
    <property type="match status" value="1"/>
</dbReference>
<feature type="region of interest" description="Disordered" evidence="1">
    <location>
        <begin position="332"/>
        <end position="382"/>
    </location>
</feature>
<dbReference type="GO" id="GO:0016887">
    <property type="term" value="F:ATP hydrolysis activity"/>
    <property type="evidence" value="ECO:0007669"/>
    <property type="project" value="InterPro"/>
</dbReference>
<dbReference type="PANTHER" id="PTHR14690">
    <property type="entry name" value="IQ MOTIF CONTAINING WITH AAA DOMAIN 1"/>
    <property type="match status" value="1"/>
</dbReference>
<feature type="region of interest" description="Disordered" evidence="1">
    <location>
        <begin position="451"/>
        <end position="484"/>
    </location>
</feature>
<feature type="compositionally biased region" description="Basic and acidic residues" evidence="1">
    <location>
        <begin position="357"/>
        <end position="370"/>
    </location>
</feature>
<dbReference type="Gene3D" id="3.40.50.300">
    <property type="entry name" value="P-loop containing nucleotide triphosphate hydrolases"/>
    <property type="match status" value="1"/>
</dbReference>